<feature type="compositionally biased region" description="Polar residues" evidence="1">
    <location>
        <begin position="72"/>
        <end position="88"/>
    </location>
</feature>
<keyword evidence="2" id="KW-0812">Transmembrane</keyword>
<dbReference type="AlphaFoldDB" id="A0A8X6MHI7"/>
<sequence>VWIKSKSFKEASPKTKASLEIEEVMNFFLSLVILFSLNSILFGSKNPEMKGNLLKTLFPFPMDQDLAKNRNGRSGTTTSYISDESSLGRSGPICSRFGCDIEDEEDCSIPPGAQCCEGFSYDSRSGQCRYELFN</sequence>
<accession>A0A8X6MHI7</accession>
<evidence type="ECO:0000313" key="4">
    <source>
        <dbReference type="Proteomes" id="UP000887013"/>
    </source>
</evidence>
<feature type="non-terminal residue" evidence="3">
    <location>
        <position position="1"/>
    </location>
</feature>
<evidence type="ECO:0000256" key="1">
    <source>
        <dbReference type="SAM" id="MobiDB-lite"/>
    </source>
</evidence>
<feature type="region of interest" description="Disordered" evidence="1">
    <location>
        <begin position="68"/>
        <end position="88"/>
    </location>
</feature>
<feature type="transmembrane region" description="Helical" evidence="2">
    <location>
        <begin position="24"/>
        <end position="43"/>
    </location>
</feature>
<dbReference type="Proteomes" id="UP000887013">
    <property type="component" value="Unassembled WGS sequence"/>
</dbReference>
<organism evidence="3 4">
    <name type="scientific">Nephila pilipes</name>
    <name type="common">Giant wood spider</name>
    <name type="synonym">Nephila maculata</name>
    <dbReference type="NCBI Taxonomy" id="299642"/>
    <lineage>
        <taxon>Eukaryota</taxon>
        <taxon>Metazoa</taxon>
        <taxon>Ecdysozoa</taxon>
        <taxon>Arthropoda</taxon>
        <taxon>Chelicerata</taxon>
        <taxon>Arachnida</taxon>
        <taxon>Araneae</taxon>
        <taxon>Araneomorphae</taxon>
        <taxon>Entelegynae</taxon>
        <taxon>Araneoidea</taxon>
        <taxon>Nephilidae</taxon>
        <taxon>Nephila</taxon>
    </lineage>
</organism>
<protein>
    <submittedName>
        <fullName evidence="3">Uncharacterized protein</fullName>
    </submittedName>
</protein>
<comment type="caution">
    <text evidence="3">The sequence shown here is derived from an EMBL/GenBank/DDBJ whole genome shotgun (WGS) entry which is preliminary data.</text>
</comment>
<dbReference type="EMBL" id="BMAW01092040">
    <property type="protein sequence ID" value="GFS52818.1"/>
    <property type="molecule type" value="Genomic_DNA"/>
</dbReference>
<keyword evidence="2" id="KW-0472">Membrane</keyword>
<dbReference type="OrthoDB" id="6416014at2759"/>
<proteinExistence type="predicted"/>
<gene>
    <name evidence="3" type="ORF">NPIL_139701</name>
</gene>
<name>A0A8X6MHI7_NEPPI</name>
<keyword evidence="4" id="KW-1185">Reference proteome</keyword>
<reference evidence="3" key="1">
    <citation type="submission" date="2020-08" db="EMBL/GenBank/DDBJ databases">
        <title>Multicomponent nature underlies the extraordinary mechanical properties of spider dragline silk.</title>
        <authorList>
            <person name="Kono N."/>
            <person name="Nakamura H."/>
            <person name="Mori M."/>
            <person name="Yoshida Y."/>
            <person name="Ohtoshi R."/>
            <person name="Malay A.D."/>
            <person name="Moran D.A.P."/>
            <person name="Tomita M."/>
            <person name="Numata K."/>
            <person name="Arakawa K."/>
        </authorList>
    </citation>
    <scope>NUCLEOTIDE SEQUENCE</scope>
</reference>
<evidence type="ECO:0000256" key="2">
    <source>
        <dbReference type="SAM" id="Phobius"/>
    </source>
</evidence>
<evidence type="ECO:0000313" key="3">
    <source>
        <dbReference type="EMBL" id="GFS52818.1"/>
    </source>
</evidence>
<keyword evidence="2" id="KW-1133">Transmembrane helix</keyword>